<evidence type="ECO:0000256" key="1">
    <source>
        <dbReference type="SAM" id="SignalP"/>
    </source>
</evidence>
<evidence type="ECO:0000313" key="3">
    <source>
        <dbReference type="Proteomes" id="UP001140502"/>
    </source>
</evidence>
<dbReference type="Proteomes" id="UP001140502">
    <property type="component" value="Unassembled WGS sequence"/>
</dbReference>
<dbReference type="EMBL" id="JAPEUR010000163">
    <property type="protein sequence ID" value="KAJ4317280.1"/>
    <property type="molecule type" value="Genomic_DNA"/>
</dbReference>
<dbReference type="InterPro" id="IPR015943">
    <property type="entry name" value="WD40/YVTN_repeat-like_dom_sf"/>
</dbReference>
<gene>
    <name evidence="2" type="ORF">N0V84_007416</name>
</gene>
<accession>A0A9W9BLH9</accession>
<reference evidence="2" key="1">
    <citation type="submission" date="2022-10" db="EMBL/GenBank/DDBJ databases">
        <title>Tapping the CABI collections for fungal endophytes: first genome assemblies for Collariella, Neodidymelliopsis, Ascochyta clinopodiicola, Didymella pomorum, Didymosphaeria variabile, Neocosmospora piperis and Neocucurbitaria cava.</title>
        <authorList>
            <person name="Hill R."/>
        </authorList>
    </citation>
    <scope>NUCLEOTIDE SEQUENCE</scope>
    <source>
        <strain evidence="2">IMI 366586</strain>
    </source>
</reference>
<keyword evidence="3" id="KW-1185">Reference proteome</keyword>
<dbReference type="AlphaFoldDB" id="A0A9W9BLH9"/>
<dbReference type="InterPro" id="IPR054550">
    <property type="entry name" value="Mala_s_1-like"/>
</dbReference>
<keyword evidence="1" id="KW-0732">Signal</keyword>
<dbReference type="CDD" id="cd12811">
    <property type="entry name" value="MALA"/>
    <property type="match status" value="1"/>
</dbReference>
<protein>
    <recommendedName>
        <fullName evidence="4">Tri14-like protein</fullName>
    </recommendedName>
</protein>
<feature type="chain" id="PRO_5040967262" description="Tri14-like protein" evidence="1">
    <location>
        <begin position="18"/>
        <end position="348"/>
    </location>
</feature>
<evidence type="ECO:0000313" key="2">
    <source>
        <dbReference type="EMBL" id="KAJ4317280.1"/>
    </source>
</evidence>
<dbReference type="SUPFAM" id="SSF63829">
    <property type="entry name" value="Calcium-dependent phosphotriesterase"/>
    <property type="match status" value="1"/>
</dbReference>
<proteinExistence type="predicted"/>
<comment type="caution">
    <text evidence="2">The sequence shown here is derived from an EMBL/GenBank/DDBJ whole genome shotgun (WGS) entry which is preliminary data.</text>
</comment>
<organism evidence="2 3">
    <name type="scientific">Fusarium piperis</name>
    <dbReference type="NCBI Taxonomy" id="1435070"/>
    <lineage>
        <taxon>Eukaryota</taxon>
        <taxon>Fungi</taxon>
        <taxon>Dikarya</taxon>
        <taxon>Ascomycota</taxon>
        <taxon>Pezizomycotina</taxon>
        <taxon>Sordariomycetes</taxon>
        <taxon>Hypocreomycetidae</taxon>
        <taxon>Hypocreales</taxon>
        <taxon>Nectriaceae</taxon>
        <taxon>Fusarium</taxon>
        <taxon>Fusarium solani species complex</taxon>
    </lineage>
</organism>
<evidence type="ECO:0008006" key="4">
    <source>
        <dbReference type="Google" id="ProtNLM"/>
    </source>
</evidence>
<feature type="signal peptide" evidence="1">
    <location>
        <begin position="1"/>
        <end position="17"/>
    </location>
</feature>
<sequence length="348" mass="37451">MRLSPSLLFLSASAATAYPSKQSSSSHCASISGDKTINSFQLYPENAAFDESRCSVYFSSVYNATVAVWDPYVNAVIDSIKFKGLSGDPLLHTSGVKVDPLGRLSVVVDAGAAFDTEGQDISGDNFLVKYDLKTRRELWRRNLTALTNGVYSGYQDIEHDERGNTFVIGTFPSSIIRVSTNNENASQWYLATPPDHTKHGYTGVVSVGDSLIVPDNADGQLYRFNKRDKEGKPSKIPLTGNSPIGLGLDGAVLPSLYSGTVLLVSDNTNGTIVLHSADGKWNKARNVGTIANKYLNDGGSTVASLEIGSSIYAVTEYFGDAKVEGTLAGNRTQFPLTDITKQIAKLLK</sequence>
<dbReference type="OrthoDB" id="4434395at2759"/>
<dbReference type="Pfam" id="PF22701">
    <property type="entry name" value="Mala_s_1-like"/>
    <property type="match status" value="1"/>
</dbReference>
<name>A0A9W9BLH9_9HYPO</name>
<dbReference type="Gene3D" id="2.130.10.10">
    <property type="entry name" value="YVTN repeat-like/Quinoprotein amine dehydrogenase"/>
    <property type="match status" value="1"/>
</dbReference>